<dbReference type="GO" id="GO:0071949">
    <property type="term" value="F:FAD binding"/>
    <property type="evidence" value="ECO:0007669"/>
    <property type="project" value="InterPro"/>
</dbReference>
<dbReference type="OrthoDB" id="545125at2"/>
<dbReference type="EMBL" id="RBXR01000001">
    <property type="protein sequence ID" value="RKT69136.1"/>
    <property type="molecule type" value="Genomic_DNA"/>
</dbReference>
<dbReference type="Gene3D" id="3.40.462.20">
    <property type="match status" value="1"/>
</dbReference>
<dbReference type="Pfam" id="PF01565">
    <property type="entry name" value="FAD_binding_4"/>
    <property type="match status" value="1"/>
</dbReference>
<protein>
    <submittedName>
        <fullName evidence="7">FAD/FMN-containing dehydrogenase</fullName>
    </submittedName>
</protein>
<evidence type="ECO:0000256" key="1">
    <source>
        <dbReference type="ARBA" id="ARBA00001974"/>
    </source>
</evidence>
<keyword evidence="8" id="KW-1185">Reference proteome</keyword>
<dbReference type="SUPFAM" id="SSF56176">
    <property type="entry name" value="FAD-binding/transporter-associated domain-like"/>
    <property type="match status" value="1"/>
</dbReference>
<dbReference type="RefSeq" id="WP_121220651.1">
    <property type="nucleotide sequence ID" value="NZ_JBIUBA010000035.1"/>
</dbReference>
<feature type="domain" description="FAD-binding PCMH-type" evidence="6">
    <location>
        <begin position="47"/>
        <end position="227"/>
    </location>
</feature>
<accession>A0A495X6G2</accession>
<sequence>MTQGTHDAASSVLDGVGEVIASFGPVTITPDDQQYADLVRRELNQRFIGSPEAVRLVGHPSQVAPVVQQAVREGKRLTVISGGHCLEGFVFEPDVQVVLDVSRLNRVYYDHQLNAVAVESGATLMDVYDALYKTWGVIIPAGICNSVGMGGHVAGGGYGMLARQHGLVVDHLFAVEVVVVDAAGRARTVVATRRENDPNRDLWWAHTGGGGGNFGVVTRYLFRSPGAKGAQPSEILPKPPASVYVSAIGLPWSEVSRDEFRRLVRNFGAWHVANSAPDSPTNIIGSELALTHVHDGFIGLITQADATAPNALGVLEDYLHAVLDGVDTQPQALTRDIGEHRAMAAFETPRELPWLQATRFIGTENISLNDPTLRADYKSAYMRENFTDAQIDLFHDFLTRPDLDNGDLSVTLSSYGGKVSAVDPAATAQPHRGARFQLLWMALWGDAADDDRHIGWLREFYSAVFADTGGVPVPNGVTDGCYVNYPDVDLGNPEHNRSGVPWHDLYYKDNYRRLQQVKKRYDPRNVFRHEQSIRLPS</sequence>
<dbReference type="PROSITE" id="PS51387">
    <property type="entry name" value="FAD_PCMH"/>
    <property type="match status" value="1"/>
</dbReference>
<evidence type="ECO:0000313" key="7">
    <source>
        <dbReference type="EMBL" id="RKT69136.1"/>
    </source>
</evidence>
<name>A0A495X6G2_9PSEU</name>
<evidence type="ECO:0000256" key="5">
    <source>
        <dbReference type="ARBA" id="ARBA00023002"/>
    </source>
</evidence>
<dbReference type="Proteomes" id="UP000272729">
    <property type="component" value="Unassembled WGS sequence"/>
</dbReference>
<keyword evidence="5" id="KW-0560">Oxidoreductase</keyword>
<evidence type="ECO:0000256" key="4">
    <source>
        <dbReference type="ARBA" id="ARBA00022827"/>
    </source>
</evidence>
<dbReference type="PANTHER" id="PTHR42973:SF39">
    <property type="entry name" value="FAD-BINDING PCMH-TYPE DOMAIN-CONTAINING PROTEIN"/>
    <property type="match status" value="1"/>
</dbReference>
<comment type="caution">
    <text evidence="7">The sequence shown here is derived from an EMBL/GenBank/DDBJ whole genome shotgun (WGS) entry which is preliminary data.</text>
</comment>
<dbReference type="InterPro" id="IPR012951">
    <property type="entry name" value="BBE"/>
</dbReference>
<dbReference type="PANTHER" id="PTHR42973">
    <property type="entry name" value="BINDING OXIDOREDUCTASE, PUTATIVE (AFU_ORTHOLOGUE AFUA_1G17690)-RELATED"/>
    <property type="match status" value="1"/>
</dbReference>
<dbReference type="Gene3D" id="3.30.465.10">
    <property type="match status" value="1"/>
</dbReference>
<dbReference type="InterPro" id="IPR050416">
    <property type="entry name" value="FAD-linked_Oxidoreductase"/>
</dbReference>
<organism evidence="7 8">
    <name type="scientific">Saccharothrix variisporea</name>
    <dbReference type="NCBI Taxonomy" id="543527"/>
    <lineage>
        <taxon>Bacteria</taxon>
        <taxon>Bacillati</taxon>
        <taxon>Actinomycetota</taxon>
        <taxon>Actinomycetes</taxon>
        <taxon>Pseudonocardiales</taxon>
        <taxon>Pseudonocardiaceae</taxon>
        <taxon>Saccharothrix</taxon>
    </lineage>
</organism>
<proteinExistence type="inferred from homology"/>
<evidence type="ECO:0000259" key="6">
    <source>
        <dbReference type="PROSITE" id="PS51387"/>
    </source>
</evidence>
<dbReference type="InterPro" id="IPR016169">
    <property type="entry name" value="FAD-bd_PCMH_sub2"/>
</dbReference>
<comment type="cofactor">
    <cofactor evidence="1">
        <name>FAD</name>
        <dbReference type="ChEBI" id="CHEBI:57692"/>
    </cofactor>
</comment>
<dbReference type="AlphaFoldDB" id="A0A495X6G2"/>
<comment type="similarity">
    <text evidence="2">Belongs to the oxygen-dependent FAD-linked oxidoreductase family.</text>
</comment>
<dbReference type="InterPro" id="IPR016166">
    <property type="entry name" value="FAD-bd_PCMH"/>
</dbReference>
<dbReference type="GO" id="GO:0016491">
    <property type="term" value="F:oxidoreductase activity"/>
    <property type="evidence" value="ECO:0007669"/>
    <property type="project" value="UniProtKB-KW"/>
</dbReference>
<keyword evidence="4" id="KW-0274">FAD</keyword>
<evidence type="ECO:0000313" key="8">
    <source>
        <dbReference type="Proteomes" id="UP000272729"/>
    </source>
</evidence>
<evidence type="ECO:0000256" key="2">
    <source>
        <dbReference type="ARBA" id="ARBA00005466"/>
    </source>
</evidence>
<dbReference type="InterPro" id="IPR036318">
    <property type="entry name" value="FAD-bd_PCMH-like_sf"/>
</dbReference>
<keyword evidence="3" id="KW-0285">Flavoprotein</keyword>
<evidence type="ECO:0000256" key="3">
    <source>
        <dbReference type="ARBA" id="ARBA00022630"/>
    </source>
</evidence>
<dbReference type="Pfam" id="PF08031">
    <property type="entry name" value="BBE"/>
    <property type="match status" value="1"/>
</dbReference>
<gene>
    <name evidence="7" type="ORF">DFJ66_2331</name>
</gene>
<dbReference type="InterPro" id="IPR006094">
    <property type="entry name" value="Oxid_FAD_bind_N"/>
</dbReference>
<reference evidence="7 8" key="1">
    <citation type="submission" date="2018-10" db="EMBL/GenBank/DDBJ databases">
        <title>Sequencing the genomes of 1000 actinobacteria strains.</title>
        <authorList>
            <person name="Klenk H.-P."/>
        </authorList>
    </citation>
    <scope>NUCLEOTIDE SEQUENCE [LARGE SCALE GENOMIC DNA]</scope>
    <source>
        <strain evidence="7 8">DSM 43911</strain>
    </source>
</reference>